<feature type="signal peptide" evidence="1">
    <location>
        <begin position="1"/>
        <end position="24"/>
    </location>
</feature>
<dbReference type="Proteomes" id="UP000095214">
    <property type="component" value="Chromosome"/>
</dbReference>
<reference evidence="2 3" key="1">
    <citation type="submission" date="2016-09" db="EMBL/GenBank/DDBJ databases">
        <title>Complete genome sequence of Actinomyces hongkongensis HKU8.</title>
        <authorList>
            <person name="Gao Y.-X."/>
            <person name="Zhou Y.-Y."/>
            <person name="Xie Y."/>
            <person name="Wang M."/>
            <person name="Wang S.-J."/>
            <person name="Shen S.-G."/>
        </authorList>
    </citation>
    <scope>NUCLEOTIDE SEQUENCE [LARGE SCALE GENOMIC DNA]</scope>
    <source>
        <strain evidence="2 3">HKU8</strain>
    </source>
</reference>
<keyword evidence="3" id="KW-1185">Reference proteome</keyword>
<dbReference type="AlphaFoldDB" id="A0A1D8B0Q6"/>
<sequence>MPVAPSTALSLAALLAALVGPVVAYACAKKWTRRNIAELVTGDPGLVDRINRHTWALSDGAIVVVGPPDSQQAHDVHQALEDTGLFKKGAIAHIPPQDLAGAARADLIILTEDALSAQADGPGRARLLDDVLGSKRGVHAGLIGYAPAGNFTDSEFQAIGSEPITSVTRTRGRLVNDALSMLTTLSRL</sequence>
<keyword evidence="1" id="KW-0732">Signal</keyword>
<dbReference type="EMBL" id="CP017298">
    <property type="protein sequence ID" value="AOS46720.1"/>
    <property type="molecule type" value="Genomic_DNA"/>
</dbReference>
<dbReference type="RefSeq" id="WP_034255136.1">
    <property type="nucleotide sequence ID" value="NZ_CP017298.1"/>
</dbReference>
<feature type="chain" id="PRO_5039550821" evidence="1">
    <location>
        <begin position="25"/>
        <end position="188"/>
    </location>
</feature>
<dbReference type="KEGG" id="phon:BH719_01505"/>
<proteinExistence type="predicted"/>
<evidence type="ECO:0000256" key="1">
    <source>
        <dbReference type="SAM" id="SignalP"/>
    </source>
</evidence>
<gene>
    <name evidence="2" type="ORF">BH719_01505</name>
</gene>
<evidence type="ECO:0000313" key="3">
    <source>
        <dbReference type="Proteomes" id="UP000095214"/>
    </source>
</evidence>
<name>A0A1D8B0Q6_9ACTO</name>
<protein>
    <submittedName>
        <fullName evidence="2">Uncharacterized protein</fullName>
    </submittedName>
</protein>
<accession>A0A1D8B0Q6</accession>
<evidence type="ECO:0000313" key="2">
    <source>
        <dbReference type="EMBL" id="AOS46720.1"/>
    </source>
</evidence>
<organism evidence="2 3">
    <name type="scientific">Pauljensenia hongkongensis</name>
    <dbReference type="NCBI Taxonomy" id="178339"/>
    <lineage>
        <taxon>Bacteria</taxon>
        <taxon>Bacillati</taxon>
        <taxon>Actinomycetota</taxon>
        <taxon>Actinomycetes</taxon>
        <taxon>Actinomycetales</taxon>
        <taxon>Actinomycetaceae</taxon>
        <taxon>Pauljensenia</taxon>
    </lineage>
</organism>